<organism evidence="1 2">
    <name type="scientific">Caenorhabditis japonica</name>
    <dbReference type="NCBI Taxonomy" id="281687"/>
    <lineage>
        <taxon>Eukaryota</taxon>
        <taxon>Metazoa</taxon>
        <taxon>Ecdysozoa</taxon>
        <taxon>Nematoda</taxon>
        <taxon>Chromadorea</taxon>
        <taxon>Rhabditida</taxon>
        <taxon>Rhabditina</taxon>
        <taxon>Rhabditomorpha</taxon>
        <taxon>Rhabditoidea</taxon>
        <taxon>Rhabditidae</taxon>
        <taxon>Peloderinae</taxon>
        <taxon>Caenorhabditis</taxon>
    </lineage>
</organism>
<reference evidence="2" key="1">
    <citation type="submission" date="2010-08" db="EMBL/GenBank/DDBJ databases">
        <authorList>
            <consortium name="Caenorhabditis japonica Sequencing Consortium"/>
            <person name="Wilson R.K."/>
        </authorList>
    </citation>
    <scope>NUCLEOTIDE SEQUENCE [LARGE SCALE GENOMIC DNA]</scope>
    <source>
        <strain evidence="2">DF5081</strain>
    </source>
</reference>
<accession>A0A8R1E7Z0</accession>
<keyword evidence="2" id="KW-1185">Reference proteome</keyword>
<dbReference type="EnsemblMetazoa" id="CJA23570.1">
    <property type="protein sequence ID" value="CJA23570.1"/>
    <property type="gene ID" value="WBGene00179142"/>
</dbReference>
<dbReference type="AlphaFoldDB" id="A0A8R1E7Z0"/>
<reference evidence="1" key="2">
    <citation type="submission" date="2022-06" db="UniProtKB">
        <authorList>
            <consortium name="EnsemblMetazoa"/>
        </authorList>
    </citation>
    <scope>IDENTIFICATION</scope>
    <source>
        <strain evidence="1">DF5081</strain>
    </source>
</reference>
<protein>
    <submittedName>
        <fullName evidence="1">Uncharacterized protein</fullName>
    </submittedName>
</protein>
<proteinExistence type="predicted"/>
<dbReference type="SUPFAM" id="SSF55186">
    <property type="entry name" value="ThrRS/AlaRS common domain"/>
    <property type="match status" value="1"/>
</dbReference>
<evidence type="ECO:0000313" key="2">
    <source>
        <dbReference type="Proteomes" id="UP000005237"/>
    </source>
</evidence>
<dbReference type="GO" id="GO:0000166">
    <property type="term" value="F:nucleotide binding"/>
    <property type="evidence" value="ECO:0007669"/>
    <property type="project" value="InterPro"/>
</dbReference>
<sequence length="179" mass="20813">MNAIILQNEFGRKARIIKEVMAELLDVQHSFVFDRIDEASIRDAFRAMKIIGSSINKSKSTINEATSDLDELKIQDDITLPKSAISQMLFSINISKFGIGKMLELAQDTTQAIEKLLSSLKIQASYDYTTNCYLDFHHKVIMYRREMNKLKSTMIEKICQNFKKYEVVYNWHRSILKFD</sequence>
<dbReference type="InterPro" id="IPR018163">
    <property type="entry name" value="Thr/Ala-tRNA-synth_IIc_edit"/>
</dbReference>
<evidence type="ECO:0000313" key="1">
    <source>
        <dbReference type="EnsemblMetazoa" id="CJA23570.1"/>
    </source>
</evidence>
<dbReference type="Proteomes" id="UP000005237">
    <property type="component" value="Unassembled WGS sequence"/>
</dbReference>
<name>A0A8R1E7Z0_CAEJA</name>